<dbReference type="Pfam" id="PF10970">
    <property type="entry name" value="GerPE"/>
    <property type="match status" value="1"/>
</dbReference>
<dbReference type="RefSeq" id="WP_209743443.1">
    <property type="nucleotide sequence ID" value="NZ_JBHSMH010000005.1"/>
</dbReference>
<accession>A0ABW0LRJ3</accession>
<organism evidence="1 2">
    <name type="scientific">Cohnella suwonensis</name>
    <dbReference type="NCBI Taxonomy" id="696072"/>
    <lineage>
        <taxon>Bacteria</taxon>
        <taxon>Bacillati</taxon>
        <taxon>Bacillota</taxon>
        <taxon>Bacilli</taxon>
        <taxon>Bacillales</taxon>
        <taxon>Paenibacillaceae</taxon>
        <taxon>Cohnella</taxon>
    </lineage>
</organism>
<sequence length="139" mass="15255">MSIGPRASIIGCVFVNTVSSSGIVQFGDGGASTLRTKALAVQRKISNYADDEFKFESYPLFYMPRLRLEPCDEVAFDSRSTDCPDIRVGWMYMLGVSSSSLLRAGSGGPVDAESRIKNIRHFNDLALVPNPGHSLKYEE</sequence>
<name>A0ABW0LRJ3_9BACL</name>
<dbReference type="InterPro" id="IPR024496">
    <property type="entry name" value="Spore_germ_GerPE"/>
</dbReference>
<dbReference type="EMBL" id="JBHSMH010000005">
    <property type="protein sequence ID" value="MFC5467921.1"/>
    <property type="molecule type" value="Genomic_DNA"/>
</dbReference>
<proteinExistence type="predicted"/>
<keyword evidence="2" id="KW-1185">Reference proteome</keyword>
<evidence type="ECO:0000313" key="1">
    <source>
        <dbReference type="EMBL" id="MFC5467921.1"/>
    </source>
</evidence>
<dbReference type="Proteomes" id="UP001596105">
    <property type="component" value="Unassembled WGS sequence"/>
</dbReference>
<evidence type="ECO:0000313" key="2">
    <source>
        <dbReference type="Proteomes" id="UP001596105"/>
    </source>
</evidence>
<protein>
    <submittedName>
        <fullName evidence="1">Spore germination protein GerPE</fullName>
    </submittedName>
</protein>
<comment type="caution">
    <text evidence="1">The sequence shown here is derived from an EMBL/GenBank/DDBJ whole genome shotgun (WGS) entry which is preliminary data.</text>
</comment>
<reference evidence="2" key="1">
    <citation type="journal article" date="2019" name="Int. J. Syst. Evol. Microbiol.">
        <title>The Global Catalogue of Microorganisms (GCM) 10K type strain sequencing project: providing services to taxonomists for standard genome sequencing and annotation.</title>
        <authorList>
            <consortium name="The Broad Institute Genomics Platform"/>
            <consortium name="The Broad Institute Genome Sequencing Center for Infectious Disease"/>
            <person name="Wu L."/>
            <person name="Ma J."/>
        </authorList>
    </citation>
    <scope>NUCLEOTIDE SEQUENCE [LARGE SCALE GENOMIC DNA]</scope>
    <source>
        <strain evidence="2">CCUG 57113</strain>
    </source>
</reference>
<gene>
    <name evidence="1" type="ORF">ACFPPD_04260</name>
</gene>